<name>C6HSZ2_AJECH</name>
<sequence length="133" mass="14029">MNAGTCIGRSLPGYIADKLGRFNSMIAALVLCTAVTALSIIYALIFGFAPSSNISLTPVCVGQLCHINDFGRYYETCYTVASFGTPTGVPIAGGLIRATGGHYWGIVIWAVAHYMASLGCFIWSPVLAAWVGS</sequence>
<reference evidence="3" key="1">
    <citation type="submission" date="2009-05" db="EMBL/GenBank/DDBJ databases">
        <title>The genome sequence of Ajellomyces capsulatus strain H143.</title>
        <authorList>
            <person name="Champion M."/>
            <person name="Cuomo C.A."/>
            <person name="Ma L.-J."/>
            <person name="Henn M.R."/>
            <person name="Sil A."/>
            <person name="Goldman B."/>
            <person name="Young S.K."/>
            <person name="Kodira C.D."/>
            <person name="Zeng Q."/>
            <person name="Koehrsen M."/>
            <person name="Alvarado L."/>
            <person name="Berlin A.M."/>
            <person name="Borenstein D."/>
            <person name="Chen Z."/>
            <person name="Engels R."/>
            <person name="Freedman E."/>
            <person name="Gellesch M."/>
            <person name="Goldberg J."/>
            <person name="Griggs A."/>
            <person name="Gujja S."/>
            <person name="Heiman D.I."/>
            <person name="Hepburn T.A."/>
            <person name="Howarth C."/>
            <person name="Jen D."/>
            <person name="Larson L."/>
            <person name="Lewis B."/>
            <person name="Mehta T."/>
            <person name="Park D."/>
            <person name="Pearson M."/>
            <person name="Roberts A."/>
            <person name="Saif S."/>
            <person name="Shea T.D."/>
            <person name="Shenoy N."/>
            <person name="Sisk P."/>
            <person name="Stolte C."/>
            <person name="Sykes S."/>
            <person name="Walk T."/>
            <person name="White J."/>
            <person name="Yandava C."/>
            <person name="Klein B."/>
            <person name="McEwen J.G."/>
            <person name="Puccia R."/>
            <person name="Goldman G.H."/>
            <person name="Felipe M.S."/>
            <person name="Nino-Vega G."/>
            <person name="San-Blas G."/>
            <person name="Taylor J.W."/>
            <person name="Mendoza L."/>
            <person name="Galagan J.E."/>
            <person name="Nusbaum C."/>
            <person name="Birren B.W."/>
        </authorList>
    </citation>
    <scope>NUCLEOTIDE SEQUENCE [LARGE SCALE GENOMIC DNA]</scope>
    <source>
        <strain evidence="3">H143</strain>
    </source>
</reference>
<evidence type="ECO:0000256" key="1">
    <source>
        <dbReference type="SAM" id="Phobius"/>
    </source>
</evidence>
<keyword evidence="1" id="KW-0472">Membrane</keyword>
<dbReference type="InterPro" id="IPR036259">
    <property type="entry name" value="MFS_trans_sf"/>
</dbReference>
<dbReference type="Gene3D" id="1.20.1250.20">
    <property type="entry name" value="MFS general substrate transporter like domains"/>
    <property type="match status" value="1"/>
</dbReference>
<feature type="transmembrane region" description="Helical" evidence="1">
    <location>
        <begin position="106"/>
        <end position="131"/>
    </location>
</feature>
<dbReference type="SUPFAM" id="SSF103473">
    <property type="entry name" value="MFS general substrate transporter"/>
    <property type="match status" value="1"/>
</dbReference>
<dbReference type="HOGENOM" id="CLU_001265_1_4_1"/>
<dbReference type="EMBL" id="GG692439">
    <property type="protein sequence ID" value="EER36667.1"/>
    <property type="molecule type" value="Genomic_DNA"/>
</dbReference>
<feature type="transmembrane region" description="Helical" evidence="1">
    <location>
        <begin position="26"/>
        <end position="49"/>
    </location>
</feature>
<dbReference type="OMA" id="INSDHRC"/>
<organism evidence="2 3">
    <name type="scientific">Ajellomyces capsulatus (strain H143)</name>
    <name type="common">Darling's disease fungus</name>
    <name type="synonym">Histoplasma capsulatum</name>
    <dbReference type="NCBI Taxonomy" id="544712"/>
    <lineage>
        <taxon>Eukaryota</taxon>
        <taxon>Fungi</taxon>
        <taxon>Dikarya</taxon>
        <taxon>Ascomycota</taxon>
        <taxon>Pezizomycotina</taxon>
        <taxon>Eurotiomycetes</taxon>
        <taxon>Eurotiomycetidae</taxon>
        <taxon>Onygenales</taxon>
        <taxon>Ajellomycetaceae</taxon>
        <taxon>Histoplasma</taxon>
    </lineage>
</organism>
<keyword evidence="1" id="KW-0812">Transmembrane</keyword>
<evidence type="ECO:0000313" key="2">
    <source>
        <dbReference type="EMBL" id="EER36667.1"/>
    </source>
</evidence>
<dbReference type="AlphaFoldDB" id="C6HSZ2"/>
<dbReference type="VEuPathDB" id="FungiDB:HCDG_09323"/>
<gene>
    <name evidence="2" type="ORF">HCDG_09323</name>
</gene>
<dbReference type="Proteomes" id="UP000002624">
    <property type="component" value="Unassembled WGS sequence"/>
</dbReference>
<evidence type="ECO:0000313" key="3">
    <source>
        <dbReference type="Proteomes" id="UP000002624"/>
    </source>
</evidence>
<keyword evidence="1" id="KW-1133">Transmembrane helix</keyword>
<accession>C6HSZ2</accession>
<proteinExistence type="predicted"/>
<protein>
    <submittedName>
        <fullName evidence="2">Riboflavin transporter MCH5</fullName>
    </submittedName>
</protein>